<sequence length="72" mass="8164">MAQTLIQNSQLRLIFELGTDENGKMKYKNKNFNNIKTSATAEQLLSVAQAIASLQIYPLTQVERNDKHLLTN</sequence>
<gene>
    <name evidence="2" type="ORF">B0I26_10195</name>
</gene>
<dbReference type="RefSeq" id="WP_111643509.1">
    <property type="nucleotide sequence ID" value="NZ_QLMH01000001.1"/>
</dbReference>
<dbReference type="InterPro" id="IPR012454">
    <property type="entry name" value="DUF1659"/>
</dbReference>
<proteinExistence type="predicted"/>
<comment type="caution">
    <text evidence="2">The sequence shown here is derived from an EMBL/GenBank/DDBJ whole genome shotgun (WGS) entry which is preliminary data.</text>
</comment>
<organism evidence="2 3">
    <name type="scientific">Paranoxybacillus vitaminiphilus</name>
    <dbReference type="NCBI Taxonomy" id="581036"/>
    <lineage>
        <taxon>Bacteria</taxon>
        <taxon>Bacillati</taxon>
        <taxon>Bacillota</taxon>
        <taxon>Bacilli</taxon>
        <taxon>Bacillales</taxon>
        <taxon>Anoxybacillaceae</taxon>
        <taxon>Paranoxybacillus</taxon>
    </lineage>
</organism>
<keyword evidence="3" id="KW-1185">Reference proteome</keyword>
<accession>A0A327YRH4</accession>
<dbReference type="OrthoDB" id="48766at2"/>
<feature type="domain" description="DUF1659" evidence="1">
    <location>
        <begin position="4"/>
        <end position="72"/>
    </location>
</feature>
<dbReference type="Proteomes" id="UP000248555">
    <property type="component" value="Unassembled WGS sequence"/>
</dbReference>
<evidence type="ECO:0000313" key="2">
    <source>
        <dbReference type="EMBL" id="RAK23141.1"/>
    </source>
</evidence>
<dbReference type="Pfam" id="PF07872">
    <property type="entry name" value="DUF1659"/>
    <property type="match status" value="1"/>
</dbReference>
<evidence type="ECO:0000313" key="3">
    <source>
        <dbReference type="Proteomes" id="UP000248555"/>
    </source>
</evidence>
<protein>
    <submittedName>
        <fullName evidence="2">Uncharacterized protein DUF1659</fullName>
    </submittedName>
</protein>
<evidence type="ECO:0000259" key="1">
    <source>
        <dbReference type="Pfam" id="PF07872"/>
    </source>
</evidence>
<reference evidence="2 3" key="1">
    <citation type="submission" date="2018-06" db="EMBL/GenBank/DDBJ databases">
        <title>Genomic Encyclopedia of Type Strains, Phase III (KMG-III): the genomes of soil and plant-associated and newly described type strains.</title>
        <authorList>
            <person name="Whitman W."/>
        </authorList>
    </citation>
    <scope>NUCLEOTIDE SEQUENCE [LARGE SCALE GENOMIC DNA]</scope>
    <source>
        <strain evidence="2 3">CGMCC 1.8979</strain>
    </source>
</reference>
<name>A0A327YRH4_9BACL</name>
<dbReference type="AlphaFoldDB" id="A0A327YRH4"/>
<dbReference type="EMBL" id="QLMH01000001">
    <property type="protein sequence ID" value="RAK23141.1"/>
    <property type="molecule type" value="Genomic_DNA"/>
</dbReference>